<name>A0A1B9GJ50_9TREE</name>
<dbReference type="InterPro" id="IPR027706">
    <property type="entry name" value="PGP_Pase"/>
</dbReference>
<organism evidence="2 3">
    <name type="scientific">Kwoniella heveanensis BCC8398</name>
    <dbReference type="NCBI Taxonomy" id="1296120"/>
    <lineage>
        <taxon>Eukaryota</taxon>
        <taxon>Fungi</taxon>
        <taxon>Dikarya</taxon>
        <taxon>Basidiomycota</taxon>
        <taxon>Agaricomycotina</taxon>
        <taxon>Tremellomycetes</taxon>
        <taxon>Tremellales</taxon>
        <taxon>Cryptococcaceae</taxon>
        <taxon>Kwoniella</taxon>
    </lineage>
</organism>
<feature type="region of interest" description="Disordered" evidence="1">
    <location>
        <begin position="211"/>
        <end position="235"/>
    </location>
</feature>
<dbReference type="EMBL" id="KI669513">
    <property type="protein sequence ID" value="OCF31112.1"/>
    <property type="molecule type" value="Genomic_DNA"/>
</dbReference>
<keyword evidence="3" id="KW-1185">Reference proteome</keyword>
<dbReference type="Pfam" id="PF09419">
    <property type="entry name" value="PGP_phosphatase"/>
    <property type="match status" value="1"/>
</dbReference>
<protein>
    <submittedName>
        <fullName evidence="2">Uncharacterized protein</fullName>
    </submittedName>
</protein>
<feature type="compositionally biased region" description="Low complexity" evidence="1">
    <location>
        <begin position="225"/>
        <end position="235"/>
    </location>
</feature>
<dbReference type="OrthoDB" id="198652at2759"/>
<dbReference type="STRING" id="1296120.A0A1B9GJ50"/>
<feature type="compositionally biased region" description="Basic and acidic residues" evidence="1">
    <location>
        <begin position="142"/>
        <end position="156"/>
    </location>
</feature>
<proteinExistence type="predicted"/>
<dbReference type="Proteomes" id="UP000092666">
    <property type="component" value="Unassembled WGS sequence"/>
</dbReference>
<sequence length="421" mass="46837">MLMTRDASSIDITKQRRYIPSAPTWDDLLETFRPGRVLVVSNSAGTKKDPGGIAAESVSLSLRAPVLLHNQPKPGCSRSIVQYFTGQLGEPTTRRKEIRESAKQVWREEKEDEQALWARWEGEVDGPLLGQLGADLHLSKMKGREGDKDATLEKRVSKSGASSDNGVSAARVSESTSKGKEQVDDLRILVIGDRLFTDTLLAHRLSLYLPKPKHKSNNSASQPETTTASHSSSLPSVLSIHTTALPQPKDVRLLRWVEEKLTRGQLRARPDPNATGGGSERLDLSRFVLAEPETSPEGNSTSNSIVAKRSLLSGRFAWMRWFTPSRWQELDATTPPLTYHPRSWKPLPITIALTKVFSASVGMLYRFGRRGIRVSWVKGKEWLNKRRRQRLVEPPVSESVGPGLGQRETSVVLDNVREKTA</sequence>
<accession>A0A1B9GJ50</accession>
<evidence type="ECO:0000313" key="2">
    <source>
        <dbReference type="EMBL" id="OCF31112.1"/>
    </source>
</evidence>
<feature type="region of interest" description="Disordered" evidence="1">
    <location>
        <begin position="394"/>
        <end position="421"/>
    </location>
</feature>
<feature type="region of interest" description="Disordered" evidence="1">
    <location>
        <begin position="140"/>
        <end position="178"/>
    </location>
</feature>
<dbReference type="AlphaFoldDB" id="A0A1B9GJ50"/>
<evidence type="ECO:0000313" key="3">
    <source>
        <dbReference type="Proteomes" id="UP000092666"/>
    </source>
</evidence>
<gene>
    <name evidence="2" type="ORF">I316_07244</name>
</gene>
<reference evidence="3" key="2">
    <citation type="submission" date="2013-12" db="EMBL/GenBank/DDBJ databases">
        <title>Evolution of pathogenesis and genome organization in the Tremellales.</title>
        <authorList>
            <person name="Cuomo C."/>
            <person name="Litvintseva A."/>
            <person name="Heitman J."/>
            <person name="Chen Y."/>
            <person name="Sun S."/>
            <person name="Springer D."/>
            <person name="Dromer F."/>
            <person name="Young S."/>
            <person name="Zeng Q."/>
            <person name="Chapman S."/>
            <person name="Gujja S."/>
            <person name="Saif S."/>
            <person name="Birren B."/>
        </authorList>
    </citation>
    <scope>NUCLEOTIDE SEQUENCE [LARGE SCALE GENOMIC DNA]</scope>
    <source>
        <strain evidence="3">BCC8398</strain>
    </source>
</reference>
<reference evidence="2 3" key="1">
    <citation type="submission" date="2013-07" db="EMBL/GenBank/DDBJ databases">
        <title>The Genome Sequence of Cryptococcus heveanensis BCC8398.</title>
        <authorList>
            <consortium name="The Broad Institute Genome Sequencing Platform"/>
            <person name="Cuomo C."/>
            <person name="Litvintseva A."/>
            <person name="Chen Y."/>
            <person name="Heitman J."/>
            <person name="Sun S."/>
            <person name="Springer D."/>
            <person name="Dromer F."/>
            <person name="Young S.K."/>
            <person name="Zeng Q."/>
            <person name="Gargeya S."/>
            <person name="Fitzgerald M."/>
            <person name="Abouelleil A."/>
            <person name="Alvarado L."/>
            <person name="Berlin A.M."/>
            <person name="Chapman S.B."/>
            <person name="Dewar J."/>
            <person name="Goldberg J."/>
            <person name="Griggs A."/>
            <person name="Gujja S."/>
            <person name="Hansen M."/>
            <person name="Howarth C."/>
            <person name="Imamovic A."/>
            <person name="Larimer J."/>
            <person name="McCowan C."/>
            <person name="Murphy C."/>
            <person name="Pearson M."/>
            <person name="Priest M."/>
            <person name="Roberts A."/>
            <person name="Saif S."/>
            <person name="Shea T."/>
            <person name="Sykes S."/>
            <person name="Wortman J."/>
            <person name="Nusbaum C."/>
            <person name="Birren B."/>
        </authorList>
    </citation>
    <scope>NUCLEOTIDE SEQUENCE [LARGE SCALE GENOMIC DNA]</scope>
    <source>
        <strain evidence="2 3">BCC8398</strain>
    </source>
</reference>
<evidence type="ECO:0000256" key="1">
    <source>
        <dbReference type="SAM" id="MobiDB-lite"/>
    </source>
</evidence>
<dbReference type="GO" id="GO:0008962">
    <property type="term" value="F:phosphatidylglycerophosphatase activity"/>
    <property type="evidence" value="ECO:0007669"/>
    <property type="project" value="InterPro"/>
</dbReference>